<gene>
    <name evidence="1" type="ORF">KUTeg_001713</name>
</gene>
<protein>
    <submittedName>
        <fullName evidence="1">Uncharacterized protein</fullName>
    </submittedName>
</protein>
<name>A0ABQ9FVE6_TEGGR</name>
<comment type="caution">
    <text evidence="1">The sequence shown here is derived from an EMBL/GenBank/DDBJ whole genome shotgun (WGS) entry which is preliminary data.</text>
</comment>
<reference evidence="1 2" key="1">
    <citation type="submission" date="2022-12" db="EMBL/GenBank/DDBJ databases">
        <title>Chromosome-level genome of Tegillarca granosa.</title>
        <authorList>
            <person name="Kim J."/>
        </authorList>
    </citation>
    <scope>NUCLEOTIDE SEQUENCE [LARGE SCALE GENOMIC DNA]</scope>
    <source>
        <strain evidence="1">Teg-2019</strain>
        <tissue evidence="1">Adductor muscle</tissue>
    </source>
</reference>
<keyword evidence="2" id="KW-1185">Reference proteome</keyword>
<evidence type="ECO:0000313" key="2">
    <source>
        <dbReference type="Proteomes" id="UP001217089"/>
    </source>
</evidence>
<sequence length="71" mass="8660">MADSYYHYKKIVAHGYPFKIKISYFNNHTKAIYLVGQNIVIGPKHTNHMWNIQRNRNNEIYIRRFMMINDK</sequence>
<organism evidence="1 2">
    <name type="scientific">Tegillarca granosa</name>
    <name type="common">Malaysian cockle</name>
    <name type="synonym">Anadara granosa</name>
    <dbReference type="NCBI Taxonomy" id="220873"/>
    <lineage>
        <taxon>Eukaryota</taxon>
        <taxon>Metazoa</taxon>
        <taxon>Spiralia</taxon>
        <taxon>Lophotrochozoa</taxon>
        <taxon>Mollusca</taxon>
        <taxon>Bivalvia</taxon>
        <taxon>Autobranchia</taxon>
        <taxon>Pteriomorphia</taxon>
        <taxon>Arcoida</taxon>
        <taxon>Arcoidea</taxon>
        <taxon>Arcidae</taxon>
        <taxon>Tegillarca</taxon>
    </lineage>
</organism>
<proteinExistence type="predicted"/>
<dbReference type="EMBL" id="JARBDR010000141">
    <property type="protein sequence ID" value="KAJ8320126.1"/>
    <property type="molecule type" value="Genomic_DNA"/>
</dbReference>
<evidence type="ECO:0000313" key="1">
    <source>
        <dbReference type="EMBL" id="KAJ8320126.1"/>
    </source>
</evidence>
<accession>A0ABQ9FVE6</accession>
<dbReference type="Proteomes" id="UP001217089">
    <property type="component" value="Unassembled WGS sequence"/>
</dbReference>